<evidence type="ECO:0000313" key="2">
    <source>
        <dbReference type="EMBL" id="SCL39125.1"/>
    </source>
</evidence>
<evidence type="ECO:0000313" key="3">
    <source>
        <dbReference type="Proteomes" id="UP000198959"/>
    </source>
</evidence>
<proteinExistence type="predicted"/>
<feature type="chain" id="PRO_5008746576" description="Peptidase inhibitor family I36" evidence="1">
    <location>
        <begin position="34"/>
        <end position="150"/>
    </location>
</feature>
<reference evidence="3" key="1">
    <citation type="submission" date="2016-06" db="EMBL/GenBank/DDBJ databases">
        <authorList>
            <person name="Varghese N."/>
            <person name="Submissions Spin"/>
        </authorList>
    </citation>
    <scope>NUCLEOTIDE SEQUENCE [LARGE SCALE GENOMIC DNA]</scope>
    <source>
        <strain evidence="3">DSM 43817</strain>
    </source>
</reference>
<name>A0A1C6TCC3_9ACTN</name>
<keyword evidence="1" id="KW-0732">Signal</keyword>
<dbReference type="AlphaFoldDB" id="A0A1C6TCC3"/>
<accession>A0A1C6TCC3</accession>
<feature type="signal peptide" evidence="1">
    <location>
        <begin position="1"/>
        <end position="33"/>
    </location>
</feature>
<dbReference type="Proteomes" id="UP000198959">
    <property type="component" value="Unassembled WGS sequence"/>
</dbReference>
<sequence>MGRKRLSGRFGAALLGLVVAVMASIFGASPAQATLPPGAAVAIDPKTGEIVAVYEEGMVRPLITQTSSCVNSSYACYYSGQVPYADQGFYGTAGTKTGSWPSRSGGRAGNYSVSFCWSAGGTVCGPTLGPGLFFFFSDGNNYTGLSFRIH</sequence>
<protein>
    <recommendedName>
        <fullName evidence="4">Peptidase inhibitor family I36</fullName>
    </recommendedName>
</protein>
<keyword evidence="3" id="KW-1185">Reference proteome</keyword>
<organism evidence="2 3">
    <name type="scientific">Micromonospora pallida</name>
    <dbReference type="NCBI Taxonomy" id="145854"/>
    <lineage>
        <taxon>Bacteria</taxon>
        <taxon>Bacillati</taxon>
        <taxon>Actinomycetota</taxon>
        <taxon>Actinomycetes</taxon>
        <taxon>Micromonosporales</taxon>
        <taxon>Micromonosporaceae</taxon>
        <taxon>Micromonospora</taxon>
    </lineage>
</organism>
<dbReference type="EMBL" id="FMHW01000002">
    <property type="protein sequence ID" value="SCL39125.1"/>
    <property type="molecule type" value="Genomic_DNA"/>
</dbReference>
<gene>
    <name evidence="2" type="ORF">GA0074692_5250</name>
</gene>
<evidence type="ECO:0000256" key="1">
    <source>
        <dbReference type="SAM" id="SignalP"/>
    </source>
</evidence>
<evidence type="ECO:0008006" key="4">
    <source>
        <dbReference type="Google" id="ProtNLM"/>
    </source>
</evidence>